<proteinExistence type="predicted"/>
<dbReference type="InterPro" id="IPR010982">
    <property type="entry name" value="Lambda_DNA-bd_dom_sf"/>
</dbReference>
<evidence type="ECO:0000256" key="2">
    <source>
        <dbReference type="SAM" id="Phobius"/>
    </source>
</evidence>
<protein>
    <submittedName>
        <fullName evidence="4">HTH-type transcriptional regulator ImmR</fullName>
    </submittedName>
</protein>
<organism evidence="4 5">
    <name type="scientific">Streptococcus constellatus</name>
    <dbReference type="NCBI Taxonomy" id="76860"/>
    <lineage>
        <taxon>Bacteria</taxon>
        <taxon>Bacillati</taxon>
        <taxon>Bacillota</taxon>
        <taxon>Bacilli</taxon>
        <taxon>Lactobacillales</taxon>
        <taxon>Streptococcaceae</taxon>
        <taxon>Streptococcus</taxon>
        <taxon>Streptococcus anginosus group</taxon>
    </lineage>
</organism>
<evidence type="ECO:0000313" key="4">
    <source>
        <dbReference type="EMBL" id="VUX04990.1"/>
    </source>
</evidence>
<keyword evidence="2" id="KW-0812">Transmembrane</keyword>
<gene>
    <name evidence="4" type="primary">immR_2</name>
    <name evidence="4" type="ORF">SCSS39_01452</name>
</gene>
<evidence type="ECO:0000313" key="5">
    <source>
        <dbReference type="Proteomes" id="UP000385544"/>
    </source>
</evidence>
<dbReference type="Pfam" id="PF01381">
    <property type="entry name" value="HTH_3"/>
    <property type="match status" value="1"/>
</dbReference>
<evidence type="ECO:0000256" key="1">
    <source>
        <dbReference type="ARBA" id="ARBA00023125"/>
    </source>
</evidence>
<name>A0A564TC27_STRCV</name>
<dbReference type="CDD" id="cd00093">
    <property type="entry name" value="HTH_XRE"/>
    <property type="match status" value="1"/>
</dbReference>
<dbReference type="PANTHER" id="PTHR46558">
    <property type="entry name" value="TRACRIPTIONAL REGULATORY PROTEIN-RELATED-RELATED"/>
    <property type="match status" value="1"/>
</dbReference>
<accession>A0A564TC27</accession>
<evidence type="ECO:0000259" key="3">
    <source>
        <dbReference type="PROSITE" id="PS50943"/>
    </source>
</evidence>
<dbReference type="OrthoDB" id="9805856at2"/>
<keyword evidence="2" id="KW-0472">Membrane</keyword>
<dbReference type="PANTHER" id="PTHR46558:SF15">
    <property type="entry name" value="HELIX-TURN-HELIX DOMAIN PROTEIN"/>
    <property type="match status" value="1"/>
</dbReference>
<dbReference type="EMBL" id="CABHMZ010000021">
    <property type="protein sequence ID" value="VUX04990.1"/>
    <property type="molecule type" value="Genomic_DNA"/>
</dbReference>
<dbReference type="PROSITE" id="PS50943">
    <property type="entry name" value="HTH_CROC1"/>
    <property type="match status" value="1"/>
</dbReference>
<keyword evidence="1" id="KW-0238">DNA-binding</keyword>
<dbReference type="InterPro" id="IPR001387">
    <property type="entry name" value="Cro/C1-type_HTH"/>
</dbReference>
<dbReference type="SUPFAM" id="SSF47413">
    <property type="entry name" value="lambda repressor-like DNA-binding domains"/>
    <property type="match status" value="1"/>
</dbReference>
<feature type="transmembrane region" description="Helical" evidence="2">
    <location>
        <begin position="169"/>
        <end position="194"/>
    </location>
</feature>
<feature type="transmembrane region" description="Helical" evidence="2">
    <location>
        <begin position="87"/>
        <end position="105"/>
    </location>
</feature>
<feature type="domain" description="HTH cro/C1-type" evidence="3">
    <location>
        <begin position="7"/>
        <end position="61"/>
    </location>
</feature>
<dbReference type="GO" id="GO:0003677">
    <property type="term" value="F:DNA binding"/>
    <property type="evidence" value="ECO:0007669"/>
    <property type="project" value="UniProtKB-KW"/>
</dbReference>
<feature type="transmembrane region" description="Helical" evidence="2">
    <location>
        <begin position="111"/>
        <end position="128"/>
    </location>
</feature>
<dbReference type="AlphaFoldDB" id="A0A564TC27"/>
<reference evidence="4 5" key="1">
    <citation type="submission" date="2019-07" db="EMBL/GenBank/DDBJ databases">
        <authorList>
            <person name="Hibberd C M."/>
            <person name="Gehrig L. J."/>
            <person name="Chang H.-W."/>
            <person name="Venkatesh S."/>
        </authorList>
    </citation>
    <scope>NUCLEOTIDE SEQUENCE [LARGE SCALE GENOMIC DNA]</scope>
    <source>
        <strain evidence="4">Streptococcus_constellatus_SS_Bg39</strain>
    </source>
</reference>
<dbReference type="Proteomes" id="UP000385544">
    <property type="component" value="Unassembled WGS sequence"/>
</dbReference>
<dbReference type="Gene3D" id="1.10.260.40">
    <property type="entry name" value="lambda repressor-like DNA-binding domains"/>
    <property type="match status" value="1"/>
</dbReference>
<dbReference type="RefSeq" id="WP_144210044.1">
    <property type="nucleotide sequence ID" value="NZ_CABHMZ010000021.1"/>
</dbReference>
<keyword evidence="2" id="KW-1133">Transmembrane helix</keyword>
<dbReference type="SMART" id="SM00530">
    <property type="entry name" value="HTH_XRE"/>
    <property type="match status" value="1"/>
</dbReference>
<sequence length="197" mass="23091">MEVGKQIQRYRKEKNLSQDELADKIFVSRQSISNWERDVTYPDIQNLLLLSQVFDISLDTLIKGDIQTMKEIIHQTDYKQYVTDSKLFVIFLLLSITVTIPLILYLEWYGAAFSFLIWIISMFYAHKIDRFKNKHNLRTYRELVAYDEGKSLSDIEQIREDAKAPYQKILIVLAFSGATVIIALLITSICLWLFPIK</sequence>